<keyword evidence="1" id="KW-0732">Signal</keyword>
<organism evidence="2">
    <name type="scientific">Arion vulgaris</name>
    <dbReference type="NCBI Taxonomy" id="1028688"/>
    <lineage>
        <taxon>Eukaryota</taxon>
        <taxon>Metazoa</taxon>
        <taxon>Spiralia</taxon>
        <taxon>Lophotrochozoa</taxon>
        <taxon>Mollusca</taxon>
        <taxon>Gastropoda</taxon>
        <taxon>Heterobranchia</taxon>
        <taxon>Euthyneura</taxon>
        <taxon>Panpulmonata</taxon>
        <taxon>Eupulmonata</taxon>
        <taxon>Stylommatophora</taxon>
        <taxon>Helicina</taxon>
        <taxon>Arionoidea</taxon>
        <taxon>Arionidae</taxon>
        <taxon>Arion</taxon>
    </lineage>
</organism>
<dbReference type="AlphaFoldDB" id="A0A0B7BQP0"/>
<evidence type="ECO:0000313" key="2">
    <source>
        <dbReference type="EMBL" id="CEK94440.1"/>
    </source>
</evidence>
<protein>
    <recommendedName>
        <fullName evidence="3">VWFD domain-containing protein</fullName>
    </recommendedName>
</protein>
<proteinExistence type="predicted"/>
<feature type="chain" id="PRO_5002128318" description="VWFD domain-containing protein" evidence="1">
    <location>
        <begin position="24"/>
        <end position="390"/>
    </location>
</feature>
<name>A0A0B7BQP0_9EUPU</name>
<evidence type="ECO:0000256" key="1">
    <source>
        <dbReference type="SAM" id="SignalP"/>
    </source>
</evidence>
<accession>A0A0B7BQP0</accession>
<feature type="signal peptide" evidence="1">
    <location>
        <begin position="1"/>
        <end position="23"/>
    </location>
</feature>
<sequence>MNFRSHILVLAGILTFATTLISAELLFCGNKYCGIDAECHEGKCECPLSQPNGDPAFRCHTDETISCVLIGDPALVGYGNSLTFLDFPCKYTLSKFDTPLLSRKHNNDPPAAFESSDPGRDRCRVFVHGTNAVTPTGNYYLKEVDVSYSINIGNNSHVETLKAKLTSGSVVYSYTPYGEITVEKDDEHGCLPRTVDTTNSIGVLICFMKETQLWSVGVPMCGNTYINFRAWNGESENQLLRPGVSLVTNGETVLINEEASRYPSTMCDSPNNDADDAYHQVCKALGVKGKRNCALYAFLNNNPPEQPHYCTTSVELFNLCTPELRAEAINKCGSIVTRLAGCVIKNNESVMNVFEACLVAVSANPATCPYIASKVNVEGDEDCQSFKDPC</sequence>
<evidence type="ECO:0008006" key="3">
    <source>
        <dbReference type="Google" id="ProtNLM"/>
    </source>
</evidence>
<reference evidence="2" key="1">
    <citation type="submission" date="2014-12" db="EMBL/GenBank/DDBJ databases">
        <title>Insight into the proteome of Arion vulgaris.</title>
        <authorList>
            <person name="Aradska J."/>
            <person name="Bulat T."/>
            <person name="Smidak R."/>
            <person name="Sarate P."/>
            <person name="Gangsoo J."/>
            <person name="Sialana F."/>
            <person name="Bilban M."/>
            <person name="Lubec G."/>
        </authorList>
    </citation>
    <scope>NUCLEOTIDE SEQUENCE</scope>
    <source>
        <tissue evidence="2">Skin</tissue>
    </source>
</reference>
<gene>
    <name evidence="2" type="primary">ORF200882</name>
</gene>
<dbReference type="EMBL" id="HACG01047575">
    <property type="protein sequence ID" value="CEK94440.1"/>
    <property type="molecule type" value="Transcribed_RNA"/>
</dbReference>